<feature type="active site" description="Proton acceptor" evidence="4">
    <location>
        <position position="42"/>
    </location>
</feature>
<comment type="pathway">
    <text evidence="4">Cofactor biosynthesis; pyridoxine 5'-phosphate biosynthesis; pyridoxine 5'-phosphate from D-erythrose 4-phosphate: step 5/5.</text>
</comment>
<feature type="binding site" evidence="4">
    <location>
        <position position="17"/>
    </location>
    <ligand>
        <name>3-amino-2-oxopropyl phosphate</name>
        <dbReference type="ChEBI" id="CHEBI:57279"/>
    </ligand>
</feature>
<evidence type="ECO:0000256" key="4">
    <source>
        <dbReference type="HAMAP-Rule" id="MF_00279"/>
    </source>
</evidence>
<organism evidence="5 6">
    <name type="scientific">SAR86 cluster bacterium</name>
    <dbReference type="NCBI Taxonomy" id="2030880"/>
    <lineage>
        <taxon>Bacteria</taxon>
        <taxon>Pseudomonadati</taxon>
        <taxon>Pseudomonadota</taxon>
        <taxon>Gammaproteobacteria</taxon>
        <taxon>SAR86 cluster</taxon>
    </lineage>
</organism>
<proteinExistence type="inferred from homology"/>
<dbReference type="GO" id="GO:0008615">
    <property type="term" value="P:pyridoxine biosynthetic process"/>
    <property type="evidence" value="ECO:0007669"/>
    <property type="project" value="UniProtKB-UniRule"/>
</dbReference>
<dbReference type="NCBIfam" id="NF003626">
    <property type="entry name" value="PRK05265.1-4"/>
    <property type="match status" value="1"/>
</dbReference>
<comment type="caution">
    <text evidence="5">The sequence shown here is derived from an EMBL/GenBank/DDBJ whole genome shotgun (WGS) entry which is preliminary data.</text>
</comment>
<dbReference type="EMBL" id="QOPD01000005">
    <property type="protein sequence ID" value="RCL38066.1"/>
    <property type="molecule type" value="Genomic_DNA"/>
</dbReference>
<comment type="subunit">
    <text evidence="4">Homooctamer; tetramer of dimers.</text>
</comment>
<reference evidence="5 6" key="1">
    <citation type="journal article" date="2018" name="Microbiome">
        <title>Fine metagenomic profile of the Mediterranean stratified and mixed water columns revealed by assembly and recruitment.</title>
        <authorList>
            <person name="Haro-Moreno J.M."/>
            <person name="Lopez-Perez M."/>
            <person name="De La Torre J.R."/>
            <person name="Picazo A."/>
            <person name="Camacho A."/>
            <person name="Rodriguez-Valera F."/>
        </authorList>
    </citation>
    <scope>NUCLEOTIDE SEQUENCE [LARGE SCALE GENOMIC DNA]</scope>
    <source>
        <strain evidence="5">MED-G83</strain>
    </source>
</reference>
<dbReference type="InterPro" id="IPR036130">
    <property type="entry name" value="Pyridoxine-5'_phos_synth"/>
</dbReference>
<dbReference type="PANTHER" id="PTHR30456">
    <property type="entry name" value="PYRIDOXINE 5'-PHOSPHATE SYNTHASE"/>
    <property type="match status" value="1"/>
</dbReference>
<dbReference type="UniPathway" id="UPA00244">
    <property type="reaction ID" value="UER00313"/>
</dbReference>
<keyword evidence="3 4" id="KW-0664">Pyridoxine biosynthesis</keyword>
<dbReference type="GO" id="GO:0033856">
    <property type="term" value="F:pyridoxine 5'-phosphate synthase activity"/>
    <property type="evidence" value="ECO:0007669"/>
    <property type="project" value="UniProtKB-EC"/>
</dbReference>
<feature type="binding site" evidence="4">
    <location>
        <position position="203"/>
    </location>
    <ligand>
        <name>3-amino-2-oxopropyl phosphate</name>
        <dbReference type="ChEBI" id="CHEBI:57279"/>
    </ligand>
</feature>
<keyword evidence="1 4" id="KW-0963">Cytoplasm</keyword>
<feature type="binding site" evidence="4">
    <location>
        <position position="44"/>
    </location>
    <ligand>
        <name>1-deoxy-D-xylulose 5-phosphate</name>
        <dbReference type="ChEBI" id="CHEBI:57792"/>
    </ligand>
</feature>
<feature type="binding site" evidence="4">
    <location>
        <begin position="224"/>
        <end position="225"/>
    </location>
    <ligand>
        <name>3-amino-2-oxopropyl phosphate</name>
        <dbReference type="ChEBI" id="CHEBI:57279"/>
    </ligand>
</feature>
<dbReference type="PANTHER" id="PTHR30456:SF0">
    <property type="entry name" value="PYRIDOXINE 5'-PHOSPHATE SYNTHASE"/>
    <property type="match status" value="1"/>
</dbReference>
<comment type="subcellular location">
    <subcellularLocation>
        <location evidence="4">Cytoplasm</location>
    </subcellularLocation>
</comment>
<comment type="caution">
    <text evidence="4">Lacks conserved residue(s) required for the propagation of feature annotation.</text>
</comment>
<dbReference type="GO" id="GO:0005829">
    <property type="term" value="C:cytosol"/>
    <property type="evidence" value="ECO:0007669"/>
    <property type="project" value="TreeGrafter"/>
</dbReference>
<dbReference type="Proteomes" id="UP000252147">
    <property type="component" value="Unassembled WGS sequence"/>
</dbReference>
<dbReference type="SUPFAM" id="SSF63892">
    <property type="entry name" value="Pyridoxine 5'-phosphate synthase"/>
    <property type="match status" value="1"/>
</dbReference>
<dbReference type="Pfam" id="PF03740">
    <property type="entry name" value="PdxJ"/>
    <property type="match status" value="1"/>
</dbReference>
<dbReference type="InterPro" id="IPR004569">
    <property type="entry name" value="PyrdxlP_synth_PdxJ"/>
</dbReference>
<name>A0A368BMZ6_9GAMM</name>
<keyword evidence="2 4" id="KW-0808">Transferase</keyword>
<evidence type="ECO:0000313" key="6">
    <source>
        <dbReference type="Proteomes" id="UP000252147"/>
    </source>
</evidence>
<comment type="similarity">
    <text evidence="4">Belongs to the PNP synthase family.</text>
</comment>
<evidence type="ECO:0000256" key="1">
    <source>
        <dbReference type="ARBA" id="ARBA00022490"/>
    </source>
</evidence>
<evidence type="ECO:0000256" key="3">
    <source>
        <dbReference type="ARBA" id="ARBA00023096"/>
    </source>
</evidence>
<sequence>MNLSINLNKIALLRNARGEDSPSLEYFANQALKHEIAGLTLHPRPDLRHIKPDDVYFLKKIVEDEGKLLNIEGNPLEAKRDNFPGYCEIIEEAKPYQATLVPDDSSQITSDHGWQSSQKDVLTNYAERIKPNVSVLSIFVDSDTENLAELISPDINAIEIFTGPYAKAFATGKQNLIGDELRRIEKISLQARDLGLQVNAGHDLDLTNLQPLVKLNLIDEVSIGHAIISDSLINGFNTTINNYLEIING</sequence>
<accession>A0A368BMZ6</accession>
<gene>
    <name evidence="4" type="primary">pdxJ</name>
    <name evidence="5" type="ORF">DBW97_03265</name>
</gene>
<evidence type="ECO:0000256" key="2">
    <source>
        <dbReference type="ARBA" id="ARBA00022679"/>
    </source>
</evidence>
<comment type="function">
    <text evidence="4">Catalyzes the complicated ring closure reaction between the two acyclic compounds 1-deoxy-D-xylulose-5-phosphate (DXP) and 3-amino-2-oxopropyl phosphate (1-amino-acetone-3-phosphate or AAP) to form pyridoxine 5'-phosphate (PNP) and inorganic phosphate.</text>
</comment>
<protein>
    <recommendedName>
        <fullName evidence="4">Pyridoxine 5'-phosphate synthase</fullName>
        <shortName evidence="4">PNP synthase</shortName>
        <ecNumber evidence="4">2.6.99.2</ecNumber>
    </recommendedName>
</protein>
<feature type="site" description="Transition state stabilizer" evidence="4">
    <location>
        <position position="159"/>
    </location>
</feature>
<feature type="active site" description="Proton acceptor" evidence="4">
    <location>
        <position position="72"/>
    </location>
</feature>
<evidence type="ECO:0000313" key="5">
    <source>
        <dbReference type="EMBL" id="RCL38066.1"/>
    </source>
</evidence>
<feature type="binding site" evidence="4">
    <location>
        <position position="109"/>
    </location>
    <ligand>
        <name>1-deoxy-D-xylulose 5-phosphate</name>
        <dbReference type="ChEBI" id="CHEBI:57792"/>
    </ligand>
</feature>
<feature type="binding site" evidence="4">
    <location>
        <position position="6"/>
    </location>
    <ligand>
        <name>3-amino-2-oxopropyl phosphate</name>
        <dbReference type="ChEBI" id="CHEBI:57279"/>
    </ligand>
</feature>
<dbReference type="EC" id="2.6.99.2" evidence="4"/>
<dbReference type="AlphaFoldDB" id="A0A368BMZ6"/>
<dbReference type="InterPro" id="IPR013785">
    <property type="entry name" value="Aldolase_TIM"/>
</dbReference>
<dbReference type="HAMAP" id="MF_00279">
    <property type="entry name" value="PdxJ"/>
    <property type="match status" value="1"/>
</dbReference>
<feature type="active site" description="Proton donor" evidence="4">
    <location>
        <position position="202"/>
    </location>
</feature>
<feature type="binding site" evidence="4">
    <location>
        <position position="49"/>
    </location>
    <ligand>
        <name>1-deoxy-D-xylulose 5-phosphate</name>
        <dbReference type="ChEBI" id="CHEBI:57792"/>
    </ligand>
</feature>
<dbReference type="Gene3D" id="3.20.20.70">
    <property type="entry name" value="Aldolase class I"/>
    <property type="match status" value="1"/>
</dbReference>
<comment type="catalytic activity">
    <reaction evidence="4">
        <text>3-amino-2-oxopropyl phosphate + 1-deoxy-D-xylulose 5-phosphate = pyridoxine 5'-phosphate + phosphate + 2 H2O + H(+)</text>
        <dbReference type="Rhea" id="RHEA:15265"/>
        <dbReference type="ChEBI" id="CHEBI:15377"/>
        <dbReference type="ChEBI" id="CHEBI:15378"/>
        <dbReference type="ChEBI" id="CHEBI:43474"/>
        <dbReference type="ChEBI" id="CHEBI:57279"/>
        <dbReference type="ChEBI" id="CHEBI:57792"/>
        <dbReference type="ChEBI" id="CHEBI:58589"/>
        <dbReference type="EC" id="2.6.99.2"/>
    </reaction>
</comment>